<feature type="domain" description="Bowman-Birk serine protease inhibitors family" evidence="6">
    <location>
        <begin position="6"/>
        <end position="59"/>
    </location>
</feature>
<dbReference type="GO" id="GO:0004867">
    <property type="term" value="F:serine-type endopeptidase inhibitor activity"/>
    <property type="evidence" value="ECO:0007669"/>
    <property type="project" value="UniProtKB-KW"/>
</dbReference>
<feature type="disulfide bond" evidence="4">
    <location>
        <begin position="29"/>
        <end position="36"/>
    </location>
</feature>
<dbReference type="InterPro" id="IPR035995">
    <property type="entry name" value="Bowman-Birk_prot_inh"/>
</dbReference>
<dbReference type="SMART" id="SM00269">
    <property type="entry name" value="BowB"/>
    <property type="match status" value="1"/>
</dbReference>
<dbReference type="CDD" id="cd00023">
    <property type="entry name" value="BBI"/>
    <property type="match status" value="1"/>
</dbReference>
<keyword evidence="8" id="KW-1185">Reference proteome</keyword>
<sequence length="69" mass="7681">MGATVCCHECHCTRSNPPRCQCDDIKPQCHANCKLCRCTRSQPPQCRCMDVTSFCYPECSSSSVTSTDE</sequence>
<protein>
    <recommendedName>
        <fullName evidence="6">Bowman-Birk serine protease inhibitors family domain-containing protein</fullName>
    </recommendedName>
</protein>
<keyword evidence="5" id="KW-0722">Serine protease inhibitor</keyword>
<evidence type="ECO:0000256" key="3">
    <source>
        <dbReference type="PIRSR" id="PIRSR600877-50"/>
    </source>
</evidence>
<evidence type="ECO:0000256" key="5">
    <source>
        <dbReference type="RuleBase" id="RU003856"/>
    </source>
</evidence>
<dbReference type="GO" id="GO:0005576">
    <property type="term" value="C:extracellular region"/>
    <property type="evidence" value="ECO:0007669"/>
    <property type="project" value="InterPro"/>
</dbReference>
<comment type="caution">
    <text evidence="7">The sequence shown here is derived from an EMBL/GenBank/DDBJ whole genome shotgun (WGS) entry which is preliminary data.</text>
</comment>
<reference evidence="7" key="1">
    <citation type="submission" date="2022-04" db="EMBL/GenBank/DDBJ databases">
        <title>A functionally conserved STORR gene fusion in Papaver species that diverged 16.8 million years ago.</title>
        <authorList>
            <person name="Catania T."/>
        </authorList>
    </citation>
    <scope>NUCLEOTIDE SEQUENCE</scope>
    <source>
        <strain evidence="7">S-188037</strain>
    </source>
</reference>
<feature type="site" description="Reactive bond for trypsin" evidence="3">
    <location>
        <begin position="40"/>
        <end position="41"/>
    </location>
</feature>
<gene>
    <name evidence="7" type="ORF">MKW98_022407</name>
</gene>
<feature type="disulfide bond" evidence="4">
    <location>
        <begin position="7"/>
        <end position="22"/>
    </location>
</feature>
<keyword evidence="1 5" id="KW-0646">Protease inhibitor</keyword>
<dbReference type="Proteomes" id="UP001202328">
    <property type="component" value="Unassembled WGS sequence"/>
</dbReference>
<keyword evidence="2 4" id="KW-1015">Disulfide bond</keyword>
<feature type="site" description="Reactive bond for trypsin" evidence="3">
    <location>
        <begin position="14"/>
        <end position="15"/>
    </location>
</feature>
<feature type="disulfide bond" evidence="4">
    <location>
        <begin position="38"/>
        <end position="46"/>
    </location>
</feature>
<dbReference type="InterPro" id="IPR000877">
    <property type="entry name" value="Prot_inh_BBI"/>
</dbReference>
<comment type="similarity">
    <text evidence="5">Belongs to the Bowman-Birk serine protease inhibitor family.</text>
</comment>
<feature type="disulfide bond" evidence="4">
    <location>
        <begin position="6"/>
        <end position="59"/>
    </location>
</feature>
<evidence type="ECO:0000256" key="1">
    <source>
        <dbReference type="ARBA" id="ARBA00022690"/>
    </source>
</evidence>
<dbReference type="EMBL" id="JAJJMB010010889">
    <property type="protein sequence ID" value="KAI3905978.1"/>
    <property type="molecule type" value="Genomic_DNA"/>
</dbReference>
<feature type="disulfide bond" evidence="4">
    <location>
        <begin position="12"/>
        <end position="20"/>
    </location>
</feature>
<evidence type="ECO:0000256" key="4">
    <source>
        <dbReference type="PIRSR" id="PIRSR600877-51"/>
    </source>
</evidence>
<dbReference type="AlphaFoldDB" id="A0AAD4SG55"/>
<evidence type="ECO:0000256" key="2">
    <source>
        <dbReference type="ARBA" id="ARBA00023157"/>
    </source>
</evidence>
<evidence type="ECO:0000259" key="6">
    <source>
        <dbReference type="SMART" id="SM00269"/>
    </source>
</evidence>
<evidence type="ECO:0000313" key="7">
    <source>
        <dbReference type="EMBL" id="KAI3905978.1"/>
    </source>
</evidence>
<feature type="disulfide bond" evidence="4">
    <location>
        <begin position="10"/>
        <end position="55"/>
    </location>
</feature>
<dbReference type="Gene3D" id="2.10.69.10">
    <property type="entry name" value="Cysteine Protease (Bromelain) Inhibitor, subunit H"/>
    <property type="match status" value="1"/>
</dbReference>
<evidence type="ECO:0000313" key="8">
    <source>
        <dbReference type="Proteomes" id="UP001202328"/>
    </source>
</evidence>
<dbReference type="Pfam" id="PF00228">
    <property type="entry name" value="Bowman-Birk_leg"/>
    <property type="match status" value="2"/>
</dbReference>
<feature type="disulfide bond" evidence="4">
    <location>
        <begin position="33"/>
        <end position="48"/>
    </location>
</feature>
<organism evidence="7 8">
    <name type="scientific">Papaver atlanticum</name>
    <dbReference type="NCBI Taxonomy" id="357466"/>
    <lineage>
        <taxon>Eukaryota</taxon>
        <taxon>Viridiplantae</taxon>
        <taxon>Streptophyta</taxon>
        <taxon>Embryophyta</taxon>
        <taxon>Tracheophyta</taxon>
        <taxon>Spermatophyta</taxon>
        <taxon>Magnoliopsida</taxon>
        <taxon>Ranunculales</taxon>
        <taxon>Papaveraceae</taxon>
        <taxon>Papaveroideae</taxon>
        <taxon>Papaver</taxon>
    </lineage>
</organism>
<dbReference type="SUPFAM" id="SSF57247">
    <property type="entry name" value="Bowman-Birk inhibitor, BBI"/>
    <property type="match status" value="1"/>
</dbReference>
<accession>A0AAD4SG55</accession>
<proteinExistence type="inferred from homology"/>
<name>A0AAD4SG55_9MAGN</name>